<dbReference type="OrthoDB" id="1099963at2"/>
<dbReference type="InterPro" id="IPR006860">
    <property type="entry name" value="FecR"/>
</dbReference>
<evidence type="ECO:0000313" key="5">
    <source>
        <dbReference type="Proteomes" id="UP000186720"/>
    </source>
</evidence>
<dbReference type="STRING" id="1302689.RG47T_4249"/>
<evidence type="ECO:0008006" key="6">
    <source>
        <dbReference type="Google" id="ProtNLM"/>
    </source>
</evidence>
<keyword evidence="5" id="KW-1185">Reference proteome</keyword>
<organism evidence="4 5">
    <name type="scientific">Mucilaginibacter polytrichastri</name>
    <dbReference type="NCBI Taxonomy" id="1302689"/>
    <lineage>
        <taxon>Bacteria</taxon>
        <taxon>Pseudomonadati</taxon>
        <taxon>Bacteroidota</taxon>
        <taxon>Sphingobacteriia</taxon>
        <taxon>Sphingobacteriales</taxon>
        <taxon>Sphingobacteriaceae</taxon>
        <taxon>Mucilaginibacter</taxon>
    </lineage>
</organism>
<evidence type="ECO:0000313" key="4">
    <source>
        <dbReference type="EMBL" id="OKS88771.1"/>
    </source>
</evidence>
<reference evidence="4 5" key="1">
    <citation type="submission" date="2016-11" db="EMBL/GenBank/DDBJ databases">
        <title>Whole Genome Sequencing of Mucilaginibacter polytrichastri RG4-7(T) isolated from the moss sample.</title>
        <authorList>
            <person name="Li Y."/>
        </authorList>
    </citation>
    <scope>NUCLEOTIDE SEQUENCE [LARGE SCALE GENOMIC DNA]</scope>
    <source>
        <strain evidence="4 5">RG4-7</strain>
    </source>
</reference>
<dbReference type="Proteomes" id="UP000186720">
    <property type="component" value="Unassembled WGS sequence"/>
</dbReference>
<dbReference type="PANTHER" id="PTHR30273">
    <property type="entry name" value="PERIPLASMIC SIGNAL SENSOR AND SIGMA FACTOR ACTIVATOR FECR-RELATED"/>
    <property type="match status" value="1"/>
</dbReference>
<dbReference type="PIRSF" id="PIRSF018266">
    <property type="entry name" value="FecR"/>
    <property type="match status" value="1"/>
</dbReference>
<name>A0A1Q6A429_9SPHI</name>
<comment type="caution">
    <text evidence="4">The sequence shown here is derived from an EMBL/GenBank/DDBJ whole genome shotgun (WGS) entry which is preliminary data.</text>
</comment>
<dbReference type="InterPro" id="IPR032508">
    <property type="entry name" value="FecR_C"/>
</dbReference>
<evidence type="ECO:0000256" key="1">
    <source>
        <dbReference type="SAM" id="Phobius"/>
    </source>
</evidence>
<dbReference type="RefSeq" id="WP_074491311.1">
    <property type="nucleotide sequence ID" value="NZ_FPAM01000009.1"/>
</dbReference>
<dbReference type="Pfam" id="PF16344">
    <property type="entry name" value="FecR_C"/>
    <property type="match status" value="1"/>
</dbReference>
<protein>
    <recommendedName>
        <fullName evidence="6">FecR protein domain-containing protein</fullName>
    </recommendedName>
</protein>
<dbReference type="InterPro" id="IPR012373">
    <property type="entry name" value="Ferrdict_sens_TM"/>
</dbReference>
<evidence type="ECO:0000259" key="2">
    <source>
        <dbReference type="Pfam" id="PF04773"/>
    </source>
</evidence>
<proteinExistence type="predicted"/>
<dbReference type="PANTHER" id="PTHR30273:SF2">
    <property type="entry name" value="PROTEIN FECR"/>
    <property type="match status" value="1"/>
</dbReference>
<dbReference type="Gene3D" id="2.60.120.1440">
    <property type="match status" value="1"/>
</dbReference>
<keyword evidence="1" id="KW-0472">Membrane</keyword>
<sequence length="385" mass="42743">MNKDRIIYLCQCYLDNSASEDELREFESVLADPQQDALLKKTFDSSYYTLVRSQQAPVNEVAKENSFKYIISQPQSKRLRSFWPRFVAAASILLILGFGSYFLIKKQQPPQIAQNQKQDLDPGGNHAILTLANGQKIILTGIKNGQLASQNGALINKTADGHVVYQPDPTGSKIVYNTMSTPRGGQYHLTLADGTNVWLDAASSITYPVAFRNTDREVTITGQVYFEVAHKATVPFRVKVKGQTVQDIGTHFNINAYDDESSIKTTLLEGSIKVSKDDVSKILVPGEQAFTSAANVGIKISQVDTEGVIAWKEGHFHFDSDDIQTVMRQLARWYDVDVEYSGSVPVREFSGNINRNTKASAVLKILSLSKVNFKIDGKKIIVTPK</sequence>
<gene>
    <name evidence="4" type="ORF">RG47T_4249</name>
</gene>
<feature type="domain" description="Protein FecR C-terminal" evidence="3">
    <location>
        <begin position="316"/>
        <end position="382"/>
    </location>
</feature>
<dbReference type="Gene3D" id="3.55.50.30">
    <property type="match status" value="1"/>
</dbReference>
<keyword evidence="1" id="KW-1133">Transmembrane helix</keyword>
<dbReference type="AlphaFoldDB" id="A0A1Q6A429"/>
<dbReference type="GO" id="GO:0016989">
    <property type="term" value="F:sigma factor antagonist activity"/>
    <property type="evidence" value="ECO:0007669"/>
    <property type="project" value="TreeGrafter"/>
</dbReference>
<keyword evidence="1" id="KW-0812">Transmembrane</keyword>
<accession>A0A1Q6A429</accession>
<dbReference type="Pfam" id="PF04773">
    <property type="entry name" value="FecR"/>
    <property type="match status" value="1"/>
</dbReference>
<dbReference type="EMBL" id="MPPL01000001">
    <property type="protein sequence ID" value="OKS88771.1"/>
    <property type="molecule type" value="Genomic_DNA"/>
</dbReference>
<feature type="domain" description="FecR protein" evidence="2">
    <location>
        <begin position="178"/>
        <end position="273"/>
    </location>
</feature>
<evidence type="ECO:0000259" key="3">
    <source>
        <dbReference type="Pfam" id="PF16344"/>
    </source>
</evidence>
<feature type="transmembrane region" description="Helical" evidence="1">
    <location>
        <begin position="82"/>
        <end position="104"/>
    </location>
</feature>